<evidence type="ECO:0000313" key="2">
    <source>
        <dbReference type="Proteomes" id="UP000034215"/>
    </source>
</evidence>
<comment type="caution">
    <text evidence="1">The sequence shown here is derived from an EMBL/GenBank/DDBJ whole genome shotgun (WGS) entry which is preliminary data.</text>
</comment>
<evidence type="ECO:0000313" key="1">
    <source>
        <dbReference type="EMBL" id="KKR42958.1"/>
    </source>
</evidence>
<dbReference type="EMBL" id="LBYA01000018">
    <property type="protein sequence ID" value="KKR42958.1"/>
    <property type="molecule type" value="Genomic_DNA"/>
</dbReference>
<reference evidence="1 2" key="1">
    <citation type="journal article" date="2015" name="Nature">
        <title>rRNA introns, odd ribosomes, and small enigmatic genomes across a large radiation of phyla.</title>
        <authorList>
            <person name="Brown C.T."/>
            <person name="Hug L.A."/>
            <person name="Thomas B.C."/>
            <person name="Sharon I."/>
            <person name="Castelle C.J."/>
            <person name="Singh A."/>
            <person name="Wilkins M.J."/>
            <person name="Williams K.H."/>
            <person name="Banfield J.F."/>
        </authorList>
    </citation>
    <scope>NUCLEOTIDE SEQUENCE [LARGE SCALE GENOMIC DNA]</scope>
</reference>
<protein>
    <submittedName>
        <fullName evidence="1">Uncharacterized protein</fullName>
    </submittedName>
</protein>
<name>A0A0G0QS09_9BACT</name>
<sequence length="57" mass="6611">MITGLMIRDATVSAIPVRTMVLIPFSKTSPDMTKEIRYKVTELIRKYLIARRIIFLV</sequence>
<dbReference type="Proteomes" id="UP000034215">
    <property type="component" value="Unassembled WGS sequence"/>
</dbReference>
<organism evidence="1 2">
    <name type="scientific">Candidatus Woesebacteria bacterium GW2011_GWB1_40_12</name>
    <dbReference type="NCBI Taxonomy" id="1618576"/>
    <lineage>
        <taxon>Bacteria</taxon>
        <taxon>Candidatus Woeseibacteriota</taxon>
    </lineage>
</organism>
<accession>A0A0G0QS09</accession>
<proteinExistence type="predicted"/>
<gene>
    <name evidence="1" type="ORF">UT76_C0018G0010</name>
</gene>
<dbReference type="AlphaFoldDB" id="A0A0G0QS09"/>